<keyword evidence="2" id="KW-1185">Reference proteome</keyword>
<comment type="caution">
    <text evidence="1">The sequence shown here is derived from an EMBL/GenBank/DDBJ whole genome shotgun (WGS) entry which is preliminary data.</text>
</comment>
<evidence type="ECO:0000313" key="2">
    <source>
        <dbReference type="Proteomes" id="UP001174208"/>
    </source>
</evidence>
<dbReference type="RefSeq" id="WP_301211628.1">
    <property type="nucleotide sequence ID" value="NZ_JAROCF010000001.1"/>
</dbReference>
<accession>A0ABT8K7I1</accession>
<evidence type="ECO:0000313" key="1">
    <source>
        <dbReference type="EMBL" id="MDN4613418.1"/>
    </source>
</evidence>
<proteinExistence type="predicted"/>
<name>A0ABT8K7I1_9MICO</name>
<reference evidence="1" key="1">
    <citation type="submission" date="2023-06" db="EMBL/GenBank/DDBJ databases">
        <title>MT1 and MT2 Draft Genomes of Novel Species.</title>
        <authorList>
            <person name="Venkateswaran K."/>
        </authorList>
    </citation>
    <scope>NUCLEOTIDE SEQUENCE</scope>
    <source>
        <strain evidence="1">F6_8S_P_1B</strain>
    </source>
</reference>
<dbReference type="Proteomes" id="UP001174208">
    <property type="component" value="Unassembled WGS sequence"/>
</dbReference>
<protein>
    <submittedName>
        <fullName evidence="1">FliH/SctL family protein</fullName>
    </submittedName>
</protein>
<organism evidence="1 2">
    <name type="scientific">Leifsonia williamsii</name>
    <dbReference type="NCBI Taxonomy" id="3035919"/>
    <lineage>
        <taxon>Bacteria</taxon>
        <taxon>Bacillati</taxon>
        <taxon>Actinomycetota</taxon>
        <taxon>Actinomycetes</taxon>
        <taxon>Micrococcales</taxon>
        <taxon>Microbacteriaceae</taxon>
        <taxon>Leifsonia</taxon>
    </lineage>
</organism>
<gene>
    <name evidence="1" type="ORF">P5G50_03030</name>
</gene>
<sequence>MSNDVVFSPLTVPVLAETEQEHAALEAARARGFAAGYAEGLRVAADEQAAWLARAEERRAREAEAAEQRVAQLLRALRAAAVEVGEATVPVLADAEETLIAAAFELATAVVGVALEDRVAAARAAVVRVLDAAAADGRAGIVATVRMHPADVAALAGEELGVHLVPDPALAPGDATGDLPDGWLDARIGAALERAKEALS</sequence>
<dbReference type="EMBL" id="JAROCF010000001">
    <property type="protein sequence ID" value="MDN4613418.1"/>
    <property type="molecule type" value="Genomic_DNA"/>
</dbReference>